<gene>
    <name evidence="1" type="ORF">SAMN03080617_00601</name>
</gene>
<keyword evidence="2" id="KW-1185">Reference proteome</keyword>
<evidence type="ECO:0000313" key="2">
    <source>
        <dbReference type="Proteomes" id="UP000198756"/>
    </source>
</evidence>
<evidence type="ECO:0000313" key="1">
    <source>
        <dbReference type="EMBL" id="SDA47545.1"/>
    </source>
</evidence>
<accession>A0A1G5VR79</accession>
<dbReference type="RefSeq" id="WP_175454159.1">
    <property type="nucleotide sequence ID" value="NZ_FMXE01000004.1"/>
</dbReference>
<reference evidence="2" key="1">
    <citation type="submission" date="2016-10" db="EMBL/GenBank/DDBJ databases">
        <authorList>
            <person name="Varghese N."/>
            <person name="Submissions S."/>
        </authorList>
    </citation>
    <scope>NUCLEOTIDE SEQUENCE [LARGE SCALE GENOMIC DNA]</scope>
    <source>
        <strain evidence="2">DSM 22703</strain>
    </source>
</reference>
<name>A0A1G5VR79_9BACT</name>
<sequence length="58" mass="6513">MGQNLVEHWQNIYQAKDTTKVGWHQERPQISLDFIAKSKVSPEDPIIDVGGGVFFSGI</sequence>
<dbReference type="EMBL" id="FMXE01000004">
    <property type="protein sequence ID" value="SDA47545.1"/>
    <property type="molecule type" value="Genomic_DNA"/>
</dbReference>
<protein>
    <submittedName>
        <fullName evidence="1">Uncharacterized protein</fullName>
    </submittedName>
</protein>
<dbReference type="AlphaFoldDB" id="A0A1G5VR79"/>
<proteinExistence type="predicted"/>
<dbReference type="STRING" id="279824.SAMN03080617_00601"/>
<organism evidence="1 2">
    <name type="scientific">Algoriphagus alkaliphilus</name>
    <dbReference type="NCBI Taxonomy" id="279824"/>
    <lineage>
        <taxon>Bacteria</taxon>
        <taxon>Pseudomonadati</taxon>
        <taxon>Bacteroidota</taxon>
        <taxon>Cytophagia</taxon>
        <taxon>Cytophagales</taxon>
        <taxon>Cyclobacteriaceae</taxon>
        <taxon>Algoriphagus</taxon>
    </lineage>
</organism>
<dbReference type="Proteomes" id="UP000198756">
    <property type="component" value="Unassembled WGS sequence"/>
</dbReference>